<dbReference type="InterPro" id="IPR014729">
    <property type="entry name" value="Rossmann-like_a/b/a_fold"/>
</dbReference>
<keyword evidence="1" id="KW-0472">Membrane</keyword>
<dbReference type="GO" id="GO:0000270">
    <property type="term" value="P:peptidoglycan metabolic process"/>
    <property type="evidence" value="ECO:0007669"/>
    <property type="project" value="TreeGrafter"/>
</dbReference>
<comment type="caution">
    <text evidence="3">The sequence shown here is derived from an EMBL/GenBank/DDBJ whole genome shotgun (WGS) entry which is preliminary data.</text>
</comment>
<evidence type="ECO:0000256" key="1">
    <source>
        <dbReference type="SAM" id="Phobius"/>
    </source>
</evidence>
<proteinExistence type="predicted"/>
<dbReference type="EMBL" id="JAHHHV010000064">
    <property type="protein sequence ID" value="MBW4465933.1"/>
    <property type="molecule type" value="Genomic_DNA"/>
</dbReference>
<dbReference type="GO" id="GO:0005886">
    <property type="term" value="C:plasma membrane"/>
    <property type="evidence" value="ECO:0007669"/>
    <property type="project" value="TreeGrafter"/>
</dbReference>
<dbReference type="AlphaFoldDB" id="A0A951PBD2"/>
<reference evidence="3" key="1">
    <citation type="submission" date="2021-05" db="EMBL/GenBank/DDBJ databases">
        <authorList>
            <person name="Pietrasiak N."/>
            <person name="Ward R."/>
            <person name="Stajich J.E."/>
            <person name="Kurbessoian T."/>
        </authorList>
    </citation>
    <scope>NUCLEOTIDE SEQUENCE</scope>
    <source>
        <strain evidence="3">GSE-TBD4-15B</strain>
    </source>
</reference>
<dbReference type="Gene3D" id="3.40.50.620">
    <property type="entry name" value="HUPs"/>
    <property type="match status" value="1"/>
</dbReference>
<dbReference type="PANTHER" id="PTHR30336:SF4">
    <property type="entry name" value="ENVELOPE BIOGENESIS FACTOR ELYC"/>
    <property type="match status" value="1"/>
</dbReference>
<evidence type="ECO:0000313" key="4">
    <source>
        <dbReference type="Proteomes" id="UP000707356"/>
    </source>
</evidence>
<protein>
    <submittedName>
        <fullName evidence="3">YdcF family protein</fullName>
    </submittedName>
</protein>
<dbReference type="InterPro" id="IPR003848">
    <property type="entry name" value="DUF218"/>
</dbReference>
<reference evidence="3" key="2">
    <citation type="journal article" date="2022" name="Microbiol. Resour. Announc.">
        <title>Metagenome Sequencing to Explore Phylogenomics of Terrestrial Cyanobacteria.</title>
        <authorList>
            <person name="Ward R.D."/>
            <person name="Stajich J.E."/>
            <person name="Johansen J.R."/>
            <person name="Huntemann M."/>
            <person name="Clum A."/>
            <person name="Foster B."/>
            <person name="Foster B."/>
            <person name="Roux S."/>
            <person name="Palaniappan K."/>
            <person name="Varghese N."/>
            <person name="Mukherjee S."/>
            <person name="Reddy T.B.K."/>
            <person name="Daum C."/>
            <person name="Copeland A."/>
            <person name="Chen I.A."/>
            <person name="Ivanova N.N."/>
            <person name="Kyrpides N.C."/>
            <person name="Shapiro N."/>
            <person name="Eloe-Fadrosh E.A."/>
            <person name="Pietrasiak N."/>
        </authorList>
    </citation>
    <scope>NUCLEOTIDE SEQUENCE</scope>
    <source>
        <strain evidence="3">GSE-TBD4-15B</strain>
    </source>
</reference>
<dbReference type="InterPro" id="IPR051599">
    <property type="entry name" value="Cell_Envelope_Assoc"/>
</dbReference>
<dbReference type="PANTHER" id="PTHR30336">
    <property type="entry name" value="INNER MEMBRANE PROTEIN, PROBABLE PERMEASE"/>
    <property type="match status" value="1"/>
</dbReference>
<dbReference type="Pfam" id="PF02698">
    <property type="entry name" value="DUF218"/>
    <property type="match status" value="1"/>
</dbReference>
<dbReference type="CDD" id="cd06259">
    <property type="entry name" value="YdcF-like"/>
    <property type="match status" value="1"/>
</dbReference>
<feature type="transmembrane region" description="Helical" evidence="1">
    <location>
        <begin position="52"/>
        <end position="79"/>
    </location>
</feature>
<gene>
    <name evidence="3" type="ORF">KME07_10910</name>
</gene>
<evidence type="ECO:0000313" key="3">
    <source>
        <dbReference type="EMBL" id="MBW4465933.1"/>
    </source>
</evidence>
<evidence type="ECO:0000259" key="2">
    <source>
        <dbReference type="Pfam" id="PF02698"/>
    </source>
</evidence>
<keyword evidence="1" id="KW-0812">Transmembrane</keyword>
<sequence length="283" mass="30973">MLESELWLRLSLWPALWSALSHPALVGSILDSAICRATTASGRWAAFTWGVLSWLFSISTNPTVVLPLLLALILLPWFVRAIPRKRQISGFGMLLLLLYGFTCSGLGMRVGNRVLVMLLPSDSGQPADAIVVLGRGPELRLERSEVAVQLWQAQRAPIVFASGRGDAQPIGDLLAQSGVAPEAIEGEPCSRTTEENAQFTAALLQPQGVQKILLVTDPPHMLRSWLTFRSFGFEVIPHPNPLPPSFSSRKKAFLLVREYLGLVSYSALGRFLPREAPPVTEVS</sequence>
<dbReference type="Proteomes" id="UP000707356">
    <property type="component" value="Unassembled WGS sequence"/>
</dbReference>
<dbReference type="GO" id="GO:0043164">
    <property type="term" value="P:Gram-negative-bacterium-type cell wall biogenesis"/>
    <property type="evidence" value="ECO:0007669"/>
    <property type="project" value="TreeGrafter"/>
</dbReference>
<name>A0A951PBD2_9CYAN</name>
<feature type="domain" description="DUF218" evidence="2">
    <location>
        <begin position="128"/>
        <end position="261"/>
    </location>
</feature>
<keyword evidence="1" id="KW-1133">Transmembrane helix</keyword>
<feature type="transmembrane region" description="Helical" evidence="1">
    <location>
        <begin position="91"/>
        <end position="111"/>
    </location>
</feature>
<organism evidence="3 4">
    <name type="scientific">Pegethrix bostrychoides GSE-TBD4-15B</name>
    <dbReference type="NCBI Taxonomy" id="2839662"/>
    <lineage>
        <taxon>Bacteria</taxon>
        <taxon>Bacillati</taxon>
        <taxon>Cyanobacteriota</taxon>
        <taxon>Cyanophyceae</taxon>
        <taxon>Oculatellales</taxon>
        <taxon>Oculatellaceae</taxon>
        <taxon>Pegethrix</taxon>
    </lineage>
</organism>
<accession>A0A951PBD2</accession>